<feature type="transmembrane region" description="Helical" evidence="1">
    <location>
        <begin position="79"/>
        <end position="99"/>
    </location>
</feature>
<gene>
    <name evidence="2" type="ORF">F7231_24630</name>
</gene>
<keyword evidence="1" id="KW-0812">Transmembrane</keyword>
<dbReference type="EMBL" id="WAEL01000011">
    <property type="protein sequence ID" value="NID13378.1"/>
    <property type="molecule type" value="Genomic_DNA"/>
</dbReference>
<feature type="transmembrane region" description="Helical" evidence="1">
    <location>
        <begin position="119"/>
        <end position="137"/>
    </location>
</feature>
<evidence type="ECO:0008006" key="4">
    <source>
        <dbReference type="Google" id="ProtNLM"/>
    </source>
</evidence>
<dbReference type="Proteomes" id="UP000606008">
    <property type="component" value="Unassembled WGS sequence"/>
</dbReference>
<keyword evidence="3" id="KW-1185">Reference proteome</keyword>
<name>A0ABX0QRK1_9BACT</name>
<keyword evidence="1" id="KW-0472">Membrane</keyword>
<reference evidence="3" key="1">
    <citation type="submission" date="2019-09" db="EMBL/GenBank/DDBJ databases">
        <authorList>
            <person name="Jung D.-H."/>
        </authorList>
    </citation>
    <scope>NUCLEOTIDE SEQUENCE [LARGE SCALE GENOMIC DNA]</scope>
    <source>
        <strain evidence="3">JA-25</strain>
    </source>
</reference>
<reference evidence="3" key="2">
    <citation type="submission" date="2023-07" db="EMBL/GenBank/DDBJ databases">
        <authorList>
            <person name="Jung D.-H."/>
        </authorList>
    </citation>
    <scope>NUCLEOTIDE SEQUENCE [LARGE SCALE GENOMIC DNA]</scope>
    <source>
        <strain evidence="3">JA-25</strain>
    </source>
</reference>
<sequence length="360" mass="40221">MAYIFFCLTVLCYIGLALLTASKPNLGGESGGMGYGLALVFWGLGLTLSSLALTITLLVKGNLHWLAGSSEARTGVSLIAWLGMALTAFFCAVFTWEWHTDGDTYPEFLHWLAIHRAQIWIPLFWLGACFFSLNSQLAQNLSQGALRSIFYTGFLFSSIYSAGLVTGYLRDSVQTATRVMAEEQQRDELWHQKVLDEIAAHKPTDSIYGLLSQTSQVRPTDTREAAVNKVKSHPNWEADLLALLTSKQSYQQVYYFLDGNPVAHPQQFEAPLNQSILWLAETIKADITDSNNLQHWSFDMYGIDNLLRAIDMQFPGKSSTFYPAVVQLKQALDTPRPDQFKDVRFTATGAVDAWLTQHGN</sequence>
<comment type="caution">
    <text evidence="2">The sequence shown here is derived from an EMBL/GenBank/DDBJ whole genome shotgun (WGS) entry which is preliminary data.</text>
</comment>
<feature type="transmembrane region" description="Helical" evidence="1">
    <location>
        <begin position="149"/>
        <end position="169"/>
    </location>
</feature>
<keyword evidence="1" id="KW-1133">Transmembrane helix</keyword>
<evidence type="ECO:0000313" key="2">
    <source>
        <dbReference type="EMBL" id="NID13378.1"/>
    </source>
</evidence>
<accession>A0ABX0QRK1</accession>
<evidence type="ECO:0000256" key="1">
    <source>
        <dbReference type="SAM" id="Phobius"/>
    </source>
</evidence>
<organism evidence="2 3">
    <name type="scientific">Fibrivirga algicola</name>
    <dbReference type="NCBI Taxonomy" id="2950420"/>
    <lineage>
        <taxon>Bacteria</taxon>
        <taxon>Pseudomonadati</taxon>
        <taxon>Bacteroidota</taxon>
        <taxon>Cytophagia</taxon>
        <taxon>Cytophagales</taxon>
        <taxon>Spirosomataceae</taxon>
        <taxon>Fibrivirga</taxon>
    </lineage>
</organism>
<proteinExistence type="predicted"/>
<evidence type="ECO:0000313" key="3">
    <source>
        <dbReference type="Proteomes" id="UP000606008"/>
    </source>
</evidence>
<feature type="transmembrane region" description="Helical" evidence="1">
    <location>
        <begin position="37"/>
        <end position="59"/>
    </location>
</feature>
<dbReference type="RefSeq" id="WP_085413128.1">
    <property type="nucleotide sequence ID" value="NZ_WAEL01000011.1"/>
</dbReference>
<protein>
    <recommendedName>
        <fullName evidence="4">DUF4153 domain-containing protein</fullName>
    </recommendedName>
</protein>